<dbReference type="InterPro" id="IPR027981">
    <property type="entry name" value="DUF4446"/>
</dbReference>
<feature type="transmembrane region" description="Helical" evidence="1">
    <location>
        <begin position="12"/>
        <end position="30"/>
    </location>
</feature>
<keyword evidence="1" id="KW-0472">Membrane</keyword>
<evidence type="ECO:0000256" key="1">
    <source>
        <dbReference type="SAM" id="Phobius"/>
    </source>
</evidence>
<dbReference type="RefSeq" id="WP_213518834.1">
    <property type="nucleotide sequence ID" value="NZ_BOSE01000008.1"/>
</dbReference>
<keyword evidence="1" id="KW-0812">Transmembrane</keyword>
<proteinExistence type="predicted"/>
<evidence type="ECO:0008006" key="4">
    <source>
        <dbReference type="Google" id="ProtNLM"/>
    </source>
</evidence>
<comment type="caution">
    <text evidence="2">The sequence shown here is derived from an EMBL/GenBank/DDBJ whole genome shotgun (WGS) entry which is preliminary data.</text>
</comment>
<organism evidence="2 3">
    <name type="scientific">Paenibacillus montaniterrae</name>
    <dbReference type="NCBI Taxonomy" id="429341"/>
    <lineage>
        <taxon>Bacteria</taxon>
        <taxon>Bacillati</taxon>
        <taxon>Bacillota</taxon>
        <taxon>Bacilli</taxon>
        <taxon>Bacillales</taxon>
        <taxon>Paenibacillaceae</taxon>
        <taxon>Paenibacillus</taxon>
    </lineage>
</organism>
<gene>
    <name evidence="2" type="ORF">J40TS1_40770</name>
</gene>
<sequence>MHVINENIEIIVIALSAIIIIQAAAVMSLSRRLKKLGRSYHAMMEGTGVENLEQVIIGIKQEQKSHQDSIDSSAAKIDALEQRVPLQKSKVALHRYNAFADAGSDLSFSLAILNDHKDGVVLTSIHSREGMYLYGKPVQKGQSNYTLTPEERKVIEEAN</sequence>
<accession>A0A919YRN5</accession>
<dbReference type="Proteomes" id="UP000683139">
    <property type="component" value="Unassembled WGS sequence"/>
</dbReference>
<dbReference type="AlphaFoldDB" id="A0A919YRN5"/>
<dbReference type="Pfam" id="PF14584">
    <property type="entry name" value="DUF4446"/>
    <property type="match status" value="1"/>
</dbReference>
<dbReference type="EMBL" id="BOSE01000008">
    <property type="protein sequence ID" value="GIP18435.1"/>
    <property type="molecule type" value="Genomic_DNA"/>
</dbReference>
<evidence type="ECO:0000313" key="2">
    <source>
        <dbReference type="EMBL" id="GIP18435.1"/>
    </source>
</evidence>
<name>A0A919YRN5_9BACL</name>
<protein>
    <recommendedName>
        <fullName evidence="4">DUF4446 family protein</fullName>
    </recommendedName>
</protein>
<keyword evidence="3" id="KW-1185">Reference proteome</keyword>
<evidence type="ECO:0000313" key="3">
    <source>
        <dbReference type="Proteomes" id="UP000683139"/>
    </source>
</evidence>
<reference evidence="2" key="1">
    <citation type="submission" date="2021-03" db="EMBL/GenBank/DDBJ databases">
        <title>Antimicrobial resistance genes in bacteria isolated from Japanese honey, and their potential for conferring macrolide and lincosamide resistance in the American foulbrood pathogen Paenibacillus larvae.</title>
        <authorList>
            <person name="Okamoto M."/>
            <person name="Kumagai M."/>
            <person name="Kanamori H."/>
            <person name="Takamatsu D."/>
        </authorList>
    </citation>
    <scope>NUCLEOTIDE SEQUENCE</scope>
    <source>
        <strain evidence="2">J40TS1</strain>
    </source>
</reference>
<keyword evidence="1" id="KW-1133">Transmembrane helix</keyword>